<feature type="compositionally biased region" description="Low complexity" evidence="1">
    <location>
        <begin position="94"/>
        <end position="103"/>
    </location>
</feature>
<gene>
    <name evidence="2" type="ORF">GCM10009737_37970</name>
</gene>
<dbReference type="Proteomes" id="UP001501612">
    <property type="component" value="Unassembled WGS sequence"/>
</dbReference>
<dbReference type="InterPro" id="IPR046165">
    <property type="entry name" value="DUF6167"/>
</dbReference>
<reference evidence="2 3" key="1">
    <citation type="journal article" date="2019" name="Int. J. Syst. Evol. Microbiol.">
        <title>The Global Catalogue of Microorganisms (GCM) 10K type strain sequencing project: providing services to taxonomists for standard genome sequencing and annotation.</title>
        <authorList>
            <consortium name="The Broad Institute Genomics Platform"/>
            <consortium name="The Broad Institute Genome Sequencing Center for Infectious Disease"/>
            <person name="Wu L."/>
            <person name="Ma J."/>
        </authorList>
    </citation>
    <scope>NUCLEOTIDE SEQUENCE [LARGE SCALE GENOMIC DNA]</scope>
    <source>
        <strain evidence="2 3">JCM 14046</strain>
    </source>
</reference>
<keyword evidence="3" id="KW-1185">Reference proteome</keyword>
<evidence type="ECO:0000313" key="3">
    <source>
        <dbReference type="Proteomes" id="UP001501612"/>
    </source>
</evidence>
<name>A0ABN2PXA6_9ACTN</name>
<proteinExistence type="predicted"/>
<dbReference type="Pfam" id="PF19664">
    <property type="entry name" value="DUF6167"/>
    <property type="match status" value="1"/>
</dbReference>
<feature type="compositionally biased region" description="Pro residues" evidence="1">
    <location>
        <begin position="81"/>
        <end position="93"/>
    </location>
</feature>
<comment type="caution">
    <text evidence="2">The sequence shown here is derived from an EMBL/GenBank/DDBJ whole genome shotgun (WGS) entry which is preliminary data.</text>
</comment>
<protein>
    <recommendedName>
        <fullName evidence="4">Secreted protein</fullName>
    </recommendedName>
</protein>
<evidence type="ECO:0000313" key="2">
    <source>
        <dbReference type="EMBL" id="GAA1932390.1"/>
    </source>
</evidence>
<organism evidence="2 3">
    <name type="scientific">Nocardioides lentus</name>
    <dbReference type="NCBI Taxonomy" id="338077"/>
    <lineage>
        <taxon>Bacteria</taxon>
        <taxon>Bacillati</taxon>
        <taxon>Actinomycetota</taxon>
        <taxon>Actinomycetes</taxon>
        <taxon>Propionibacteriales</taxon>
        <taxon>Nocardioidaceae</taxon>
        <taxon>Nocardioides</taxon>
    </lineage>
</organism>
<evidence type="ECO:0000256" key="1">
    <source>
        <dbReference type="SAM" id="MobiDB-lite"/>
    </source>
</evidence>
<evidence type="ECO:0008006" key="4">
    <source>
        <dbReference type="Google" id="ProtNLM"/>
    </source>
</evidence>
<feature type="region of interest" description="Disordered" evidence="1">
    <location>
        <begin position="63"/>
        <end position="103"/>
    </location>
</feature>
<dbReference type="EMBL" id="BAAAMY010000015">
    <property type="protein sequence ID" value="GAA1932390.1"/>
    <property type="molecule type" value="Genomic_DNA"/>
</dbReference>
<sequence>MPRTLWFVAGAGAGVYAVARARRLAEALTPDGLRDRVGGLVAGARVFAEEVRQGAAEREVELREQYGVGRPDGPAELTAAPRPPSTAPAPTVPTIPTQPGDPH</sequence>
<accession>A0ABN2PXA6</accession>
<dbReference type="RefSeq" id="WP_344009640.1">
    <property type="nucleotide sequence ID" value="NZ_BAAAMY010000015.1"/>
</dbReference>